<evidence type="ECO:0000313" key="2">
    <source>
        <dbReference type="EMBL" id="GBP95444.1"/>
    </source>
</evidence>
<reference evidence="2 3" key="1">
    <citation type="journal article" date="2019" name="Commun. Biol.">
        <title>The bagworm genome reveals a unique fibroin gene that provides high tensile strength.</title>
        <authorList>
            <person name="Kono N."/>
            <person name="Nakamura H."/>
            <person name="Ohtoshi R."/>
            <person name="Tomita M."/>
            <person name="Numata K."/>
            <person name="Arakawa K."/>
        </authorList>
    </citation>
    <scope>NUCLEOTIDE SEQUENCE [LARGE SCALE GENOMIC DNA]</scope>
</reference>
<accession>A0A4C2A8A1</accession>
<protein>
    <submittedName>
        <fullName evidence="2">Uncharacterized protein</fullName>
    </submittedName>
</protein>
<keyword evidence="3" id="KW-1185">Reference proteome</keyword>
<dbReference type="AlphaFoldDB" id="A0A4C2A8A1"/>
<evidence type="ECO:0000256" key="1">
    <source>
        <dbReference type="SAM" id="MobiDB-lite"/>
    </source>
</evidence>
<dbReference type="EMBL" id="BGZK01002631">
    <property type="protein sequence ID" value="GBP95444.1"/>
    <property type="molecule type" value="Genomic_DNA"/>
</dbReference>
<evidence type="ECO:0000313" key="3">
    <source>
        <dbReference type="Proteomes" id="UP000299102"/>
    </source>
</evidence>
<organism evidence="2 3">
    <name type="scientific">Eumeta variegata</name>
    <name type="common">Bagworm moth</name>
    <name type="synonym">Eumeta japonica</name>
    <dbReference type="NCBI Taxonomy" id="151549"/>
    <lineage>
        <taxon>Eukaryota</taxon>
        <taxon>Metazoa</taxon>
        <taxon>Ecdysozoa</taxon>
        <taxon>Arthropoda</taxon>
        <taxon>Hexapoda</taxon>
        <taxon>Insecta</taxon>
        <taxon>Pterygota</taxon>
        <taxon>Neoptera</taxon>
        <taxon>Endopterygota</taxon>
        <taxon>Lepidoptera</taxon>
        <taxon>Glossata</taxon>
        <taxon>Ditrysia</taxon>
        <taxon>Tineoidea</taxon>
        <taxon>Psychidae</taxon>
        <taxon>Oiketicinae</taxon>
        <taxon>Eumeta</taxon>
    </lineage>
</organism>
<feature type="region of interest" description="Disordered" evidence="1">
    <location>
        <begin position="124"/>
        <end position="152"/>
    </location>
</feature>
<dbReference type="Proteomes" id="UP000299102">
    <property type="component" value="Unassembled WGS sequence"/>
</dbReference>
<comment type="caution">
    <text evidence="2">The sequence shown here is derived from an EMBL/GenBank/DDBJ whole genome shotgun (WGS) entry which is preliminary data.</text>
</comment>
<gene>
    <name evidence="2" type="ORF">EVAR_99999_1</name>
</gene>
<proteinExistence type="predicted"/>
<sequence length="152" mass="16164">MNVKQRTIKLNVKPIDVIGEGLHSLYAAEIASGKHGVRRVPAARSGAGMTRRRVRADCGGLTAPHKRRTELSERGRRTPADVVTGACAGMFALSQRRRAAHGVCTTARARRVDDAARRRCASGAEFGGPARTRSAINGTARPPPPAFTADLA</sequence>
<name>A0A4C2A8A1_EUMVA</name>